<dbReference type="PROSITE" id="PS50893">
    <property type="entry name" value="ABC_TRANSPORTER_2"/>
    <property type="match status" value="1"/>
</dbReference>
<comment type="similarity">
    <text evidence="1">Belongs to the ABC transporter superfamily.</text>
</comment>
<reference evidence="6 7" key="1">
    <citation type="submission" date="2018-06" db="EMBL/GenBank/DDBJ databases">
        <authorList>
            <consortium name="Pathogen Informatics"/>
            <person name="Doyle S."/>
        </authorList>
    </citation>
    <scope>NUCLEOTIDE SEQUENCE [LARGE SCALE GENOMIC DNA]</scope>
    <source>
        <strain evidence="6 7">NCTC10254</strain>
    </source>
</reference>
<evidence type="ECO:0000259" key="5">
    <source>
        <dbReference type="PROSITE" id="PS50893"/>
    </source>
</evidence>
<sequence>MIQVQGLSKQYGHVRAVDDLSFTVQSGIVTGFLGPNGAGKSTTMRMILGLDTPTSGTALIDGVHYTSIKKPLHKVGALLDAKAVHPNRSAFDHLTWIAQSNGIRKSRVMEVLDMVGLTGVAKKKAGGFSLGMGQRLGLASALLGDPEILILDEPVNGLDPEGIRWVRELLRALAAQGRTVLVSSHLLSEMSQTADHLIVIGRGKLVADSSTYDFIKKHSATTILVRTTDNNRMAEVLTAAGIEFTKEVDEENRPTLHIPEQDPAHIGHIAFVNKIELQLLGERHASLEEAFMEITGHAVQYQAKEGN</sequence>
<dbReference type="SUPFAM" id="SSF52540">
    <property type="entry name" value="P-loop containing nucleoside triphosphate hydrolases"/>
    <property type="match status" value="1"/>
</dbReference>
<dbReference type="EC" id="3.6.3.-" evidence="6"/>
<dbReference type="InterPro" id="IPR003593">
    <property type="entry name" value="AAA+_ATPase"/>
</dbReference>
<dbReference type="CDD" id="cd03268">
    <property type="entry name" value="ABC_BcrA_bacitracin_resist"/>
    <property type="match status" value="1"/>
</dbReference>
<dbReference type="Pfam" id="PF00005">
    <property type="entry name" value="ABC_tran"/>
    <property type="match status" value="1"/>
</dbReference>
<keyword evidence="4 6" id="KW-0067">ATP-binding</keyword>
<name>A0A6H9XT58_9CORY</name>
<dbReference type="GeneID" id="84573637"/>
<feature type="domain" description="ABC transporter" evidence="5">
    <location>
        <begin position="2"/>
        <end position="227"/>
    </location>
</feature>
<dbReference type="RefSeq" id="WP_005525484.1">
    <property type="nucleotide sequence ID" value="NZ_CAUSYL010000025.1"/>
</dbReference>
<organism evidence="6 7">
    <name type="scientific">Corynebacterium matruchotii</name>
    <dbReference type="NCBI Taxonomy" id="43768"/>
    <lineage>
        <taxon>Bacteria</taxon>
        <taxon>Bacillati</taxon>
        <taxon>Actinomycetota</taxon>
        <taxon>Actinomycetes</taxon>
        <taxon>Mycobacteriales</taxon>
        <taxon>Corynebacteriaceae</taxon>
        <taxon>Corynebacterium</taxon>
    </lineage>
</organism>
<dbReference type="Gene3D" id="3.40.50.300">
    <property type="entry name" value="P-loop containing nucleotide triphosphate hydrolases"/>
    <property type="match status" value="1"/>
</dbReference>
<dbReference type="PANTHER" id="PTHR43335">
    <property type="entry name" value="ABC TRANSPORTER, ATP-BINDING PROTEIN"/>
    <property type="match status" value="1"/>
</dbReference>
<protein>
    <submittedName>
        <fullName evidence="6">ABC transporter ATP-binding protein</fullName>
        <ecNumber evidence="6">3.6.3.-</ecNumber>
    </submittedName>
</protein>
<evidence type="ECO:0000256" key="2">
    <source>
        <dbReference type="ARBA" id="ARBA00022448"/>
    </source>
</evidence>
<evidence type="ECO:0000313" key="7">
    <source>
        <dbReference type="Proteomes" id="UP000249886"/>
    </source>
</evidence>
<dbReference type="Proteomes" id="UP000249886">
    <property type="component" value="Unassembled WGS sequence"/>
</dbReference>
<comment type="caution">
    <text evidence="6">The sequence shown here is derived from an EMBL/GenBank/DDBJ whole genome shotgun (WGS) entry which is preliminary data.</text>
</comment>
<evidence type="ECO:0000256" key="4">
    <source>
        <dbReference type="ARBA" id="ARBA00022840"/>
    </source>
</evidence>
<dbReference type="GO" id="GO:0016887">
    <property type="term" value="F:ATP hydrolysis activity"/>
    <property type="evidence" value="ECO:0007669"/>
    <property type="project" value="InterPro"/>
</dbReference>
<gene>
    <name evidence="6" type="primary">drrA_3</name>
    <name evidence="6" type="ORF">NCTC10254_01504</name>
</gene>
<keyword evidence="6" id="KW-0378">Hydrolase</keyword>
<proteinExistence type="inferred from homology"/>
<evidence type="ECO:0000313" key="6">
    <source>
        <dbReference type="EMBL" id="SPW28558.1"/>
    </source>
</evidence>
<evidence type="ECO:0000256" key="1">
    <source>
        <dbReference type="ARBA" id="ARBA00005417"/>
    </source>
</evidence>
<dbReference type="AlphaFoldDB" id="A0A6H9XT58"/>
<dbReference type="SMART" id="SM00382">
    <property type="entry name" value="AAA"/>
    <property type="match status" value="1"/>
</dbReference>
<keyword evidence="2" id="KW-0813">Transport</keyword>
<dbReference type="PANTHER" id="PTHR43335:SF4">
    <property type="entry name" value="ABC TRANSPORTER, ATP-BINDING PROTEIN"/>
    <property type="match status" value="1"/>
</dbReference>
<accession>A0A6H9XT58</accession>
<dbReference type="EMBL" id="UARK01000011">
    <property type="protein sequence ID" value="SPW28558.1"/>
    <property type="molecule type" value="Genomic_DNA"/>
</dbReference>
<dbReference type="InterPro" id="IPR003439">
    <property type="entry name" value="ABC_transporter-like_ATP-bd"/>
</dbReference>
<dbReference type="GO" id="GO:0005524">
    <property type="term" value="F:ATP binding"/>
    <property type="evidence" value="ECO:0007669"/>
    <property type="project" value="UniProtKB-KW"/>
</dbReference>
<keyword evidence="3" id="KW-0547">Nucleotide-binding</keyword>
<dbReference type="InterPro" id="IPR027417">
    <property type="entry name" value="P-loop_NTPase"/>
</dbReference>
<evidence type="ECO:0000256" key="3">
    <source>
        <dbReference type="ARBA" id="ARBA00022741"/>
    </source>
</evidence>